<evidence type="ECO:0000313" key="3">
    <source>
        <dbReference type="Proteomes" id="UP000502894"/>
    </source>
</evidence>
<reference evidence="2" key="1">
    <citation type="journal article" date="2020" name="Microbiol. Resour. Announc.">
        <title>Complete Genome Sequence of Novel Psychrotolerant Legionella Strain TUM19329, Isolated from Antarctic Lake Sediment.</title>
        <authorList>
            <person name="Shimada S."/>
            <person name="Nakai R."/>
            <person name="Aoki K."/>
            <person name="Shimoeda N."/>
            <person name="Ohno G."/>
            <person name="Miyazaki Y."/>
            <person name="Kudoh S."/>
            <person name="Imura S."/>
            <person name="Watanabe K."/>
            <person name="Ishii Y."/>
            <person name="Tateda K."/>
        </authorList>
    </citation>
    <scope>NUCLEOTIDE SEQUENCE [LARGE SCALE GENOMIC DNA]</scope>
    <source>
        <strain evidence="2">TUM19329</strain>
    </source>
</reference>
<keyword evidence="3" id="KW-1185">Reference proteome</keyword>
<dbReference type="RefSeq" id="WP_173237478.1">
    <property type="nucleotide sequence ID" value="NZ_AP022839.1"/>
</dbReference>
<proteinExistence type="predicted"/>
<dbReference type="EMBL" id="AP022839">
    <property type="protein sequence ID" value="BCA96048.1"/>
    <property type="molecule type" value="Genomic_DNA"/>
</dbReference>
<dbReference type="Proteomes" id="UP000502894">
    <property type="component" value="Chromosome"/>
</dbReference>
<dbReference type="GO" id="GO:0015562">
    <property type="term" value="F:efflux transmembrane transporter activity"/>
    <property type="evidence" value="ECO:0007669"/>
    <property type="project" value="TreeGrafter"/>
</dbReference>
<organism evidence="2 3">
    <name type="scientific">Legionella antarctica</name>
    <dbReference type="NCBI Taxonomy" id="2708020"/>
    <lineage>
        <taxon>Bacteria</taxon>
        <taxon>Pseudomonadati</taxon>
        <taxon>Pseudomonadota</taxon>
        <taxon>Gammaproteobacteria</taxon>
        <taxon>Legionellales</taxon>
        <taxon>Legionellaceae</taxon>
        <taxon>Legionella</taxon>
    </lineage>
</organism>
<protein>
    <submittedName>
        <fullName evidence="2">Hemolysin D</fullName>
    </submittedName>
</protein>
<dbReference type="AlphaFoldDB" id="A0A6F8T6L3"/>
<gene>
    <name evidence="2" type="ORF">TUM19329_24090</name>
</gene>
<dbReference type="SUPFAM" id="SSF111369">
    <property type="entry name" value="HlyD-like secretion proteins"/>
    <property type="match status" value="1"/>
</dbReference>
<accession>A0A6F8T6L3</accession>
<keyword evidence="1" id="KW-0175">Coiled coil</keyword>
<dbReference type="PANTHER" id="PTHR30469">
    <property type="entry name" value="MULTIDRUG RESISTANCE PROTEIN MDTA"/>
    <property type="match status" value="1"/>
</dbReference>
<evidence type="ECO:0000256" key="1">
    <source>
        <dbReference type="SAM" id="Coils"/>
    </source>
</evidence>
<dbReference type="Gene3D" id="2.40.30.170">
    <property type="match status" value="1"/>
</dbReference>
<dbReference type="Gene3D" id="1.10.287.470">
    <property type="entry name" value="Helix hairpin bin"/>
    <property type="match status" value="1"/>
</dbReference>
<dbReference type="KEGG" id="lant:TUM19329_24090"/>
<evidence type="ECO:0000313" key="2">
    <source>
        <dbReference type="EMBL" id="BCA96048.1"/>
    </source>
</evidence>
<dbReference type="PANTHER" id="PTHR30469:SF15">
    <property type="entry name" value="HLYD FAMILY OF SECRETION PROTEINS"/>
    <property type="match status" value="1"/>
</dbReference>
<name>A0A6F8T6L3_9GAMM</name>
<feature type="coiled-coil region" evidence="1">
    <location>
        <begin position="86"/>
        <end position="158"/>
    </location>
</feature>
<dbReference type="Gene3D" id="2.40.50.100">
    <property type="match status" value="1"/>
</dbReference>
<dbReference type="GO" id="GO:1990281">
    <property type="term" value="C:efflux pump complex"/>
    <property type="evidence" value="ECO:0007669"/>
    <property type="project" value="TreeGrafter"/>
</dbReference>
<sequence>MNNHFSGLSKIKVMLNYFSIIALIFLLSGCENSSPLKFNGYVEGQYIYITTLIPGTLKLFSVEKGMTVRKNQLLFTLESDTSSQNLAIAQAKVEAALEDLRKANDLYKMQKLNKDRNTILSSKDIISKEEWENSILNYEQAIQNKKIAQANLTSVKAQEQKEKWSIKQQKVLAPKTALVFDTFYTEGEYIPSGTPVMSLLDPSQIKIIFFAPQNILAKIKINQKIKVTYDGAPEPVDARISYISTKAEYTPPIIYSNEEKERLIFRIEASVELNAKNATVHPGQPVSISF</sequence>